<dbReference type="SMART" id="SM00882">
    <property type="entry name" value="CoA_trans"/>
    <property type="match status" value="1"/>
</dbReference>
<dbReference type="EMBL" id="QQTP01000003">
    <property type="protein sequence ID" value="RDJ26869.1"/>
    <property type="molecule type" value="Genomic_DNA"/>
</dbReference>
<evidence type="ECO:0000313" key="2">
    <source>
        <dbReference type="Proteomes" id="UP000255207"/>
    </source>
</evidence>
<dbReference type="RefSeq" id="WP_114828752.1">
    <property type="nucleotide sequence ID" value="NZ_QQTO01000001.1"/>
</dbReference>
<dbReference type="Pfam" id="PF01144">
    <property type="entry name" value="CoA_trans"/>
    <property type="match status" value="1"/>
</dbReference>
<dbReference type="InterPro" id="IPR004165">
    <property type="entry name" value="CoA_trans_fam_I"/>
</dbReference>
<dbReference type="AlphaFoldDB" id="A0A370L917"/>
<dbReference type="OrthoDB" id="9813111at2"/>
<dbReference type="SUPFAM" id="SSF100950">
    <property type="entry name" value="NagB/RpiA/CoA transferase-like"/>
    <property type="match status" value="1"/>
</dbReference>
<comment type="caution">
    <text evidence="1">The sequence shown here is derived from an EMBL/GenBank/DDBJ whole genome shotgun (WGS) entry which is preliminary data.</text>
</comment>
<reference evidence="2" key="1">
    <citation type="submission" date="2018-07" db="EMBL/GenBank/DDBJ databases">
        <authorList>
            <person name="Safronova V.I."/>
            <person name="Chirak E.R."/>
            <person name="Sazanova A.L."/>
        </authorList>
    </citation>
    <scope>NUCLEOTIDE SEQUENCE [LARGE SCALE GENOMIC DNA]</scope>
    <source>
        <strain evidence="2">RCAM04685</strain>
    </source>
</reference>
<keyword evidence="1" id="KW-0808">Transferase</keyword>
<dbReference type="Proteomes" id="UP000255207">
    <property type="component" value="Unassembled WGS sequence"/>
</dbReference>
<dbReference type="PANTHER" id="PTHR43293:SF3">
    <property type="entry name" value="CHOLESTEROL RING-CLEAVING HYDROLASE IPDB SUBUNIT"/>
    <property type="match status" value="1"/>
</dbReference>
<dbReference type="Gene3D" id="3.40.1080.10">
    <property type="entry name" value="Glutaconate Coenzyme A-transferase"/>
    <property type="match status" value="1"/>
</dbReference>
<keyword evidence="2" id="KW-1185">Reference proteome</keyword>
<gene>
    <name evidence="1" type="ORF">DWE98_08455</name>
</gene>
<dbReference type="PANTHER" id="PTHR43293">
    <property type="entry name" value="ACETATE COA-TRANSFERASE YDIF"/>
    <property type="match status" value="1"/>
</dbReference>
<name>A0A370L917_9HYPH</name>
<organism evidence="1 2">
    <name type="scientific">Bosea caraganae</name>
    <dbReference type="NCBI Taxonomy" id="2763117"/>
    <lineage>
        <taxon>Bacteria</taxon>
        <taxon>Pseudomonadati</taxon>
        <taxon>Pseudomonadota</taxon>
        <taxon>Alphaproteobacteria</taxon>
        <taxon>Hyphomicrobiales</taxon>
        <taxon>Boseaceae</taxon>
        <taxon>Bosea</taxon>
    </lineage>
</organism>
<protein>
    <submittedName>
        <fullName evidence="1">CoA-transferase subunit beta</fullName>
    </submittedName>
</protein>
<accession>A0A370L917</accession>
<proteinExistence type="predicted"/>
<dbReference type="GO" id="GO:0008410">
    <property type="term" value="F:CoA-transferase activity"/>
    <property type="evidence" value="ECO:0007669"/>
    <property type="project" value="InterPro"/>
</dbReference>
<evidence type="ECO:0000313" key="1">
    <source>
        <dbReference type="EMBL" id="RDJ26869.1"/>
    </source>
</evidence>
<dbReference type="InterPro" id="IPR037171">
    <property type="entry name" value="NagB/RpiA_transferase-like"/>
</dbReference>
<sequence>MSHTPTEMMTVAAARLLTNDEVCFVGIGAPSAACNLARLTHAPKITLIYESGTLSTRPSVLPLSIGDGELCDTALTTVSVPEMFRYWLQGGRITIGFLGGAQIDRFANLNTTVVGPYDAPKVRLPGGGGAPEIASNCGQIFITMAMGTRAFVEKLPFITSFGHGTGKGDREKLGVRTKGPTKVITDLCVMEPDSETSELTVVSLHPGVTREQVAAGCAWPLRFAETVSETPPPTAQELDVLRDLHARTRKAHGVAA</sequence>